<feature type="domain" description="PHD-type" evidence="7">
    <location>
        <begin position="230"/>
        <end position="347"/>
    </location>
</feature>
<dbReference type="InterPro" id="IPR001965">
    <property type="entry name" value="Znf_PHD"/>
</dbReference>
<sequence>MDAPDAKQKARQQQIIEERQQRFKRSLHRLNSHHFVAPHGPHGPHGRPPTPPPSSTSQSSSPPHKSHITWAVFNDLVFRHLGVQPTSEISDDRQHSALDRYLTAARQVMSKPTLTDSAFVKRLATGQNPHHLTDNQKLQKVATNPLNPPQDLGGANLIHKAVQRIRKQQRAAEKQKKAAKRERARAQNPAPNALSQSKTQPVDNDPNLNHSQGSRLTRSAAKKLAYARSASQCCFCPDLTAFDGKELESELIGPFVDRKGNAKLFVHFECACWAPQVYADPATAQLRRVYDEHCRGRQLKCSHCGDRGATIGCYVQRCKKVYHLRCLRVSGAYTVERFFAAFCENHAHLGKQNAYITLMEAATIADVAAAQRREETTFGLDAPHSRYTMLRRRETEVIFSRRWRLCSHTGAFDSTKVLFSHKYRKIMSKRDTLRIADRVKALHASALDIASGRLAFLAVLGEDAPRDDAAAFRVRAALASRDVPSLLLLRNLRRAPEWNKDDIQVVRRLGISVDSAKKNLPPADKPNQSIKPDSPNQTASPAPTTPVTTTKPSTQFARPKRSIHKLDRAENEERSGKSPKRARTTSPTKSSSLQAIETGSFQTVPLESTRLPPITALRAEREKKQQAKPPAVDSPATQRNDGCVAQLENQGDKHRVPEGSNAELLPRSRVGNGNESLVNVPRPVTSQVSENLKRKKKSAWETFLQCQLPKERMLRPEDSMEDSMRNMARLWSLMTSSEREEYERLSQLPEREVREYKHDPFQNLSNQRRLSRAVISSSLDAGLFVKRSTSIDNQKNTEGASDHDGQMSGADQVRHQSKSLPQVRKHSAIRSDARIPINWDEMFPTSLRGIIPSKAGDGRDGSHRVQRVRPPPGQGKSAPSAK</sequence>
<reference evidence="8 9" key="1">
    <citation type="journal article" date="2018" name="Mol. Biol. Evol.">
        <title>Analysis of the draft genome of the red seaweed Gracilariopsis chorda provides insights into genome size evolution in Rhodophyta.</title>
        <authorList>
            <person name="Lee J."/>
            <person name="Yang E.C."/>
            <person name="Graf L."/>
            <person name="Yang J.H."/>
            <person name="Qiu H."/>
            <person name="Zel Zion U."/>
            <person name="Chan C.X."/>
            <person name="Stephens T.G."/>
            <person name="Weber A.P.M."/>
            <person name="Boo G.H."/>
            <person name="Boo S.M."/>
            <person name="Kim K.M."/>
            <person name="Shin Y."/>
            <person name="Jung M."/>
            <person name="Lee S.J."/>
            <person name="Yim H.S."/>
            <person name="Lee J.H."/>
            <person name="Bhattacharya D."/>
            <person name="Yoon H.S."/>
        </authorList>
    </citation>
    <scope>NUCLEOTIDE SEQUENCE [LARGE SCALE GENOMIC DNA]</scope>
    <source>
        <strain evidence="8 9">SKKU-2015</strain>
        <tissue evidence="8">Whole body</tissue>
    </source>
</reference>
<dbReference type="CDD" id="cd00084">
    <property type="entry name" value="HMG-box_SF"/>
    <property type="match status" value="1"/>
</dbReference>
<keyword evidence="8" id="KW-0489">Methyltransferase</keyword>
<keyword evidence="3" id="KW-0863">Zinc-finger</keyword>
<keyword evidence="8" id="KW-0808">Transferase</keyword>
<name>A0A2V3J4Y9_9FLOR</name>
<protein>
    <submittedName>
        <fullName evidence="8">Histone-lysine N-methyltransferase trithorax</fullName>
    </submittedName>
</protein>
<dbReference type="InterPro" id="IPR034732">
    <property type="entry name" value="EPHD"/>
</dbReference>
<feature type="compositionally biased region" description="Polar residues" evidence="6">
    <location>
        <begin position="584"/>
        <end position="606"/>
    </location>
</feature>
<proteinExistence type="predicted"/>
<evidence type="ECO:0000256" key="3">
    <source>
        <dbReference type="ARBA" id="ARBA00022771"/>
    </source>
</evidence>
<dbReference type="Gene3D" id="3.30.40.10">
    <property type="entry name" value="Zinc/RING finger domain, C3HC4 (zinc finger)"/>
    <property type="match status" value="1"/>
</dbReference>
<dbReference type="STRING" id="448386.A0A2V3J4Y9"/>
<evidence type="ECO:0000259" key="7">
    <source>
        <dbReference type="PROSITE" id="PS51805"/>
    </source>
</evidence>
<dbReference type="OrthoDB" id="6077at2759"/>
<feature type="compositionally biased region" description="Polar residues" evidence="6">
    <location>
        <begin position="526"/>
        <end position="537"/>
    </location>
</feature>
<dbReference type="GO" id="GO:0008168">
    <property type="term" value="F:methyltransferase activity"/>
    <property type="evidence" value="ECO:0007669"/>
    <property type="project" value="UniProtKB-KW"/>
</dbReference>
<dbReference type="EMBL" id="NBIV01000005">
    <property type="protein sequence ID" value="PXF49383.1"/>
    <property type="molecule type" value="Genomic_DNA"/>
</dbReference>
<gene>
    <name evidence="8" type="ORF">BWQ96_00699</name>
</gene>
<dbReference type="SMART" id="SM00249">
    <property type="entry name" value="PHD"/>
    <property type="match status" value="1"/>
</dbReference>
<dbReference type="CDD" id="cd15571">
    <property type="entry name" value="ePHD"/>
    <property type="match status" value="1"/>
</dbReference>
<dbReference type="GO" id="GO:0008270">
    <property type="term" value="F:zinc ion binding"/>
    <property type="evidence" value="ECO:0007669"/>
    <property type="project" value="UniProtKB-KW"/>
</dbReference>
<keyword evidence="9" id="KW-1185">Reference proteome</keyword>
<feature type="region of interest" description="Disordered" evidence="6">
    <location>
        <begin position="790"/>
        <end position="829"/>
    </location>
</feature>
<comment type="caution">
    <text evidence="8">The sequence shown here is derived from an EMBL/GenBank/DDBJ whole genome shotgun (WGS) entry which is preliminary data.</text>
</comment>
<evidence type="ECO:0000256" key="5">
    <source>
        <dbReference type="ARBA" id="ARBA00023242"/>
    </source>
</evidence>
<dbReference type="Proteomes" id="UP000247409">
    <property type="component" value="Unassembled WGS sequence"/>
</dbReference>
<dbReference type="SUPFAM" id="SSF47095">
    <property type="entry name" value="HMG-box"/>
    <property type="match status" value="1"/>
</dbReference>
<feature type="compositionally biased region" description="Basic residues" evidence="6">
    <location>
        <begin position="22"/>
        <end position="32"/>
    </location>
</feature>
<evidence type="ECO:0000256" key="2">
    <source>
        <dbReference type="ARBA" id="ARBA00022723"/>
    </source>
</evidence>
<comment type="subcellular location">
    <subcellularLocation>
        <location evidence="1">Nucleus</location>
    </subcellularLocation>
</comment>
<keyword evidence="2" id="KW-0479">Metal-binding</keyword>
<evidence type="ECO:0000256" key="1">
    <source>
        <dbReference type="ARBA" id="ARBA00004123"/>
    </source>
</evidence>
<feature type="region of interest" description="Disordered" evidence="6">
    <location>
        <begin position="516"/>
        <end position="680"/>
    </location>
</feature>
<accession>A0A2V3J4Y9</accession>
<evidence type="ECO:0000313" key="8">
    <source>
        <dbReference type="EMBL" id="PXF49383.1"/>
    </source>
</evidence>
<feature type="region of interest" description="Disordered" evidence="6">
    <location>
        <begin position="848"/>
        <end position="882"/>
    </location>
</feature>
<feature type="compositionally biased region" description="Low complexity" evidence="6">
    <location>
        <begin position="538"/>
        <end position="554"/>
    </location>
</feature>
<dbReference type="AlphaFoldDB" id="A0A2V3J4Y9"/>
<feature type="region of interest" description="Disordered" evidence="6">
    <location>
        <begin position="1"/>
        <end position="66"/>
    </location>
</feature>
<feature type="compositionally biased region" description="Polar residues" evidence="6">
    <location>
        <begin position="189"/>
        <end position="216"/>
    </location>
</feature>
<dbReference type="InterPro" id="IPR013083">
    <property type="entry name" value="Znf_RING/FYVE/PHD"/>
</dbReference>
<dbReference type="PROSITE" id="PS51805">
    <property type="entry name" value="EPHD"/>
    <property type="match status" value="1"/>
</dbReference>
<dbReference type="Pfam" id="PF13771">
    <property type="entry name" value="zf-HC5HC2H"/>
    <property type="match status" value="1"/>
</dbReference>
<dbReference type="InterPro" id="IPR036910">
    <property type="entry name" value="HMG_box_dom_sf"/>
</dbReference>
<evidence type="ECO:0000256" key="6">
    <source>
        <dbReference type="SAM" id="MobiDB-lite"/>
    </source>
</evidence>
<feature type="compositionally biased region" description="Polar residues" evidence="6">
    <location>
        <begin position="790"/>
        <end position="799"/>
    </location>
</feature>
<feature type="compositionally biased region" description="Basic and acidic residues" evidence="6">
    <location>
        <begin position="564"/>
        <end position="576"/>
    </location>
</feature>
<dbReference type="PANTHER" id="PTHR12420">
    <property type="entry name" value="PHD FINGER PROTEIN"/>
    <property type="match status" value="1"/>
</dbReference>
<dbReference type="GO" id="GO:0005634">
    <property type="term" value="C:nucleus"/>
    <property type="evidence" value="ECO:0007669"/>
    <property type="project" value="UniProtKB-SubCell"/>
</dbReference>
<evidence type="ECO:0000313" key="9">
    <source>
        <dbReference type="Proteomes" id="UP000247409"/>
    </source>
</evidence>
<keyword evidence="5" id="KW-0539">Nucleus</keyword>
<dbReference type="PANTHER" id="PTHR12420:SF4">
    <property type="entry name" value="PHD FINGER PROTEIN 11"/>
    <property type="match status" value="1"/>
</dbReference>
<dbReference type="GO" id="GO:0032259">
    <property type="term" value="P:methylation"/>
    <property type="evidence" value="ECO:0007669"/>
    <property type="project" value="UniProtKB-KW"/>
</dbReference>
<keyword evidence="4" id="KW-0862">Zinc</keyword>
<feature type="region of interest" description="Disordered" evidence="6">
    <location>
        <begin position="166"/>
        <end position="216"/>
    </location>
</feature>
<dbReference type="InterPro" id="IPR051188">
    <property type="entry name" value="PHD-type_Zinc_Finger"/>
</dbReference>
<organism evidence="8 9">
    <name type="scientific">Gracilariopsis chorda</name>
    <dbReference type="NCBI Taxonomy" id="448386"/>
    <lineage>
        <taxon>Eukaryota</taxon>
        <taxon>Rhodophyta</taxon>
        <taxon>Florideophyceae</taxon>
        <taxon>Rhodymeniophycidae</taxon>
        <taxon>Gracilariales</taxon>
        <taxon>Gracilariaceae</taxon>
        <taxon>Gracilariopsis</taxon>
    </lineage>
</organism>
<evidence type="ECO:0000256" key="4">
    <source>
        <dbReference type="ARBA" id="ARBA00022833"/>
    </source>
</evidence>